<evidence type="ECO:0000256" key="9">
    <source>
        <dbReference type="ARBA" id="ARBA00049264"/>
    </source>
</evidence>
<protein>
    <recommendedName>
        <fullName evidence="2">NAD(+) diphosphatase</fullName>
        <ecNumber evidence="2">3.6.1.22</ecNumber>
    </recommendedName>
</protein>
<evidence type="ECO:0000256" key="5">
    <source>
        <dbReference type="ARBA" id="ARBA00022842"/>
    </source>
</evidence>
<organism evidence="11 12">
    <name type="scientific">Alosa alosa</name>
    <name type="common">allis shad</name>
    <dbReference type="NCBI Taxonomy" id="278164"/>
    <lineage>
        <taxon>Eukaryota</taxon>
        <taxon>Metazoa</taxon>
        <taxon>Chordata</taxon>
        <taxon>Craniata</taxon>
        <taxon>Vertebrata</taxon>
        <taxon>Euteleostomi</taxon>
        <taxon>Actinopterygii</taxon>
        <taxon>Neopterygii</taxon>
        <taxon>Teleostei</taxon>
        <taxon>Clupei</taxon>
        <taxon>Clupeiformes</taxon>
        <taxon>Clupeoidei</taxon>
        <taxon>Clupeidae</taxon>
        <taxon>Alosa</taxon>
    </lineage>
</organism>
<evidence type="ECO:0000256" key="4">
    <source>
        <dbReference type="ARBA" id="ARBA00022801"/>
    </source>
</evidence>
<sequence length="346" mass="38640">MFKSLRTLFRPELVLTRSSSSYVTRMRHLMKLKEDDGACLEALRSGHLLLYHWLAPLLQKAPATASTPGLFQLPAINTSDFEGVLDKLGKSRALVNEAVLIACTEQHEAQFSLDVGVLDKSEVERLCGGAFIDLRKAFFLLRGPEAPLVARGQALLRWHQTHGFCSASGHPTFRNQSGSQRVCHSSGQTYYPKMAPVVITLISDGTQCLLGRQATFPRGMYSALAGFCDMGETIEETLRREVAEEVGLELDSWRVSGTQHWPFPQSSFMVACHATVTPGNTQVSLNHEELEDARWFSLQEIEEALRLKKPPRNPEGETPTLWVPPSYAIAHQLVQEWVQQQRSAAR</sequence>
<dbReference type="Proteomes" id="UP000823561">
    <property type="component" value="Chromosome 6"/>
</dbReference>
<dbReference type="PANTHER" id="PTHR11383">
    <property type="entry name" value="NUCLEOSIDE DIPHOSPHATE-LINKED MOIETY X MOTIF 13"/>
    <property type="match status" value="1"/>
</dbReference>
<comment type="caution">
    <text evidence="11">The sequence shown here is derived from an EMBL/GenBank/DDBJ whole genome shotgun (WGS) entry which is preliminary data.</text>
</comment>
<dbReference type="GO" id="GO:0016787">
    <property type="term" value="F:hydrolase activity"/>
    <property type="evidence" value="ECO:0007669"/>
    <property type="project" value="UniProtKB-KW"/>
</dbReference>
<dbReference type="InterPro" id="IPR015797">
    <property type="entry name" value="NUDIX_hydrolase-like_dom_sf"/>
</dbReference>
<evidence type="ECO:0000256" key="1">
    <source>
        <dbReference type="ARBA" id="ARBA00001946"/>
    </source>
</evidence>
<gene>
    <name evidence="11" type="ORF">AALO_G00088010</name>
</gene>
<dbReference type="InterPro" id="IPR015375">
    <property type="entry name" value="NADH_PPase-like_N"/>
</dbReference>
<comment type="catalytic activity">
    <reaction evidence="7">
        <text>NADPH + H2O = reduced beta-nicotinamide D-ribonucleotide + adenosine 2',5'-bisphosphate + 2 H(+)</text>
        <dbReference type="Rhea" id="RHEA:60820"/>
        <dbReference type="ChEBI" id="CHEBI:15377"/>
        <dbReference type="ChEBI" id="CHEBI:15378"/>
        <dbReference type="ChEBI" id="CHEBI:57783"/>
        <dbReference type="ChEBI" id="CHEBI:90832"/>
        <dbReference type="ChEBI" id="CHEBI:194156"/>
    </reaction>
    <physiologicalReaction direction="left-to-right" evidence="7">
        <dbReference type="Rhea" id="RHEA:60821"/>
    </physiologicalReaction>
</comment>
<keyword evidence="6" id="KW-0520">NAD</keyword>
<dbReference type="Gene3D" id="3.90.79.10">
    <property type="entry name" value="Nucleoside Triphosphate Pyrophosphohydrolase"/>
    <property type="match status" value="1"/>
</dbReference>
<dbReference type="InterPro" id="IPR020084">
    <property type="entry name" value="NUDIX_hydrolase_CS"/>
</dbReference>
<accession>A0AAV6H3M0</accession>
<dbReference type="PANTHER" id="PTHR11383:SF3">
    <property type="entry name" value="NAD(P)H PYROPHOSPHATASE NUDT13, MITOCHONDRIAL"/>
    <property type="match status" value="1"/>
</dbReference>
<dbReference type="Pfam" id="PF09297">
    <property type="entry name" value="Zn_ribbon_NUD"/>
    <property type="match status" value="1"/>
</dbReference>
<dbReference type="PROSITE" id="PS00893">
    <property type="entry name" value="NUDIX_BOX"/>
    <property type="match status" value="1"/>
</dbReference>
<dbReference type="InterPro" id="IPR015376">
    <property type="entry name" value="Znr_NADH_PPase"/>
</dbReference>
<evidence type="ECO:0000256" key="2">
    <source>
        <dbReference type="ARBA" id="ARBA00012381"/>
    </source>
</evidence>
<dbReference type="PROSITE" id="PS51462">
    <property type="entry name" value="NUDIX"/>
    <property type="match status" value="1"/>
</dbReference>
<comment type="catalytic activity">
    <reaction evidence="9">
        <text>NADH + H2O = reduced beta-nicotinamide D-ribonucleotide + AMP + 2 H(+)</text>
        <dbReference type="Rhea" id="RHEA:48868"/>
        <dbReference type="ChEBI" id="CHEBI:15377"/>
        <dbReference type="ChEBI" id="CHEBI:15378"/>
        <dbReference type="ChEBI" id="CHEBI:57945"/>
        <dbReference type="ChEBI" id="CHEBI:90832"/>
        <dbReference type="ChEBI" id="CHEBI:456215"/>
        <dbReference type="EC" id="3.6.1.22"/>
    </reaction>
    <physiologicalReaction direction="left-to-right" evidence="9">
        <dbReference type="Rhea" id="RHEA:48869"/>
    </physiologicalReaction>
</comment>
<name>A0AAV6H3M0_9TELE</name>
<dbReference type="EC" id="3.6.1.22" evidence="2"/>
<comment type="cofactor">
    <cofactor evidence="1">
        <name>Mg(2+)</name>
        <dbReference type="ChEBI" id="CHEBI:18420"/>
    </cofactor>
</comment>
<dbReference type="Pfam" id="PF00293">
    <property type="entry name" value="NUDIX"/>
    <property type="match status" value="1"/>
</dbReference>
<comment type="catalytic activity">
    <reaction evidence="8">
        <text>NAD(+) + H2O = beta-nicotinamide D-ribonucleotide + AMP + 2 H(+)</text>
        <dbReference type="Rhea" id="RHEA:11800"/>
        <dbReference type="ChEBI" id="CHEBI:14649"/>
        <dbReference type="ChEBI" id="CHEBI:15377"/>
        <dbReference type="ChEBI" id="CHEBI:15378"/>
        <dbReference type="ChEBI" id="CHEBI:57540"/>
        <dbReference type="ChEBI" id="CHEBI:456215"/>
        <dbReference type="EC" id="3.6.1.22"/>
    </reaction>
    <physiologicalReaction direction="left-to-right" evidence="8">
        <dbReference type="Rhea" id="RHEA:11801"/>
    </physiologicalReaction>
</comment>
<keyword evidence="12" id="KW-1185">Reference proteome</keyword>
<dbReference type="Gene3D" id="3.90.79.20">
    <property type="match status" value="1"/>
</dbReference>
<dbReference type="GO" id="GO:0046872">
    <property type="term" value="F:metal ion binding"/>
    <property type="evidence" value="ECO:0007669"/>
    <property type="project" value="UniProtKB-KW"/>
</dbReference>
<evidence type="ECO:0000313" key="12">
    <source>
        <dbReference type="Proteomes" id="UP000823561"/>
    </source>
</evidence>
<dbReference type="SUPFAM" id="SSF55811">
    <property type="entry name" value="Nudix"/>
    <property type="match status" value="1"/>
</dbReference>
<keyword evidence="3" id="KW-0479">Metal-binding</keyword>
<evidence type="ECO:0000256" key="7">
    <source>
        <dbReference type="ARBA" id="ARBA00047501"/>
    </source>
</evidence>
<dbReference type="Pfam" id="PF09296">
    <property type="entry name" value="NUDIX-like"/>
    <property type="match status" value="1"/>
</dbReference>
<proteinExistence type="predicted"/>
<reference evidence="11" key="1">
    <citation type="submission" date="2020-10" db="EMBL/GenBank/DDBJ databases">
        <title>Chromosome-scale genome assembly of the Allis shad, Alosa alosa.</title>
        <authorList>
            <person name="Margot Z."/>
            <person name="Christophe K."/>
            <person name="Cabau C."/>
            <person name="Louis A."/>
            <person name="Berthelot C."/>
            <person name="Parey E."/>
            <person name="Roest Crollius H."/>
            <person name="Montfort J."/>
            <person name="Robinson-Rechavi M."/>
            <person name="Bucao C."/>
            <person name="Bouchez O."/>
            <person name="Gislard M."/>
            <person name="Lluch J."/>
            <person name="Milhes M."/>
            <person name="Lampietro C."/>
            <person name="Lopez Roques C."/>
            <person name="Donnadieu C."/>
            <person name="Braasch I."/>
            <person name="Desvignes T."/>
            <person name="Postlethwait J."/>
            <person name="Bobe J."/>
            <person name="Guiguen Y."/>
        </authorList>
    </citation>
    <scope>NUCLEOTIDE SEQUENCE</scope>
    <source>
        <strain evidence="11">M-15738</strain>
        <tissue evidence="11">Blood</tissue>
    </source>
</reference>
<dbReference type="AlphaFoldDB" id="A0AAV6H3M0"/>
<dbReference type="CDD" id="cd03429">
    <property type="entry name" value="NUDIX_NADH_pyrophosphatase_Nudt13"/>
    <property type="match status" value="1"/>
</dbReference>
<dbReference type="NCBIfam" id="NF001299">
    <property type="entry name" value="PRK00241.1"/>
    <property type="match status" value="1"/>
</dbReference>
<keyword evidence="5" id="KW-0460">Magnesium</keyword>
<evidence type="ECO:0000313" key="11">
    <source>
        <dbReference type="EMBL" id="KAG5280341.1"/>
    </source>
</evidence>
<keyword evidence="4" id="KW-0378">Hydrolase</keyword>
<evidence type="ECO:0000259" key="10">
    <source>
        <dbReference type="PROSITE" id="PS51462"/>
    </source>
</evidence>
<dbReference type="InterPro" id="IPR000086">
    <property type="entry name" value="NUDIX_hydrolase_dom"/>
</dbReference>
<evidence type="ECO:0000256" key="6">
    <source>
        <dbReference type="ARBA" id="ARBA00023027"/>
    </source>
</evidence>
<evidence type="ECO:0000256" key="8">
    <source>
        <dbReference type="ARBA" id="ARBA00049196"/>
    </source>
</evidence>
<feature type="domain" description="Nudix hydrolase" evidence="10">
    <location>
        <begin position="192"/>
        <end position="318"/>
    </location>
</feature>
<dbReference type="EMBL" id="JADWDJ010000006">
    <property type="protein sequence ID" value="KAG5280341.1"/>
    <property type="molecule type" value="Genomic_DNA"/>
</dbReference>
<evidence type="ECO:0000256" key="3">
    <source>
        <dbReference type="ARBA" id="ARBA00022723"/>
    </source>
</evidence>
<dbReference type="InterPro" id="IPR049734">
    <property type="entry name" value="NudC-like_C"/>
</dbReference>